<proteinExistence type="predicted"/>
<dbReference type="InterPro" id="IPR036412">
    <property type="entry name" value="HAD-like_sf"/>
</dbReference>
<dbReference type="Gene3D" id="3.40.50.1000">
    <property type="entry name" value="HAD superfamily/HAD-like"/>
    <property type="match status" value="1"/>
</dbReference>
<sequence length="238" mass="26516">MTVVFDLDGTTIFKGKKMTADIASAILKLSKNRKVIFASARPIRDMLPVLPEDFHEFTLIGGNGAFIKDQGEITTTAFSEKEKNLIFKLIESNNLNYMVDSSWDYSYQGDTNHPLYLGIDPHKQAENKELNALNPVVKAVLFTMDAGIIATLKDENITVHYHGREHLIDLSPADISKWTAFNSLNLKDKLTMFGNDANDIPMFKQANQSFIIGDILDESITGTRLSKDAVAQTILSLC</sequence>
<dbReference type="PANTHER" id="PTHR10000:SF53">
    <property type="entry name" value="5-AMINO-6-(5-PHOSPHO-D-RIBITYLAMINO)URACIL PHOSPHATASE YBJI-RELATED"/>
    <property type="match status" value="1"/>
</dbReference>
<gene>
    <name evidence="1" type="ORF">G7082_13500</name>
</gene>
<name>A0A6G8AWK4_9ENTE</name>
<dbReference type="GO" id="GO:0000287">
    <property type="term" value="F:magnesium ion binding"/>
    <property type="evidence" value="ECO:0007669"/>
    <property type="project" value="TreeGrafter"/>
</dbReference>
<protein>
    <submittedName>
        <fullName evidence="1">HAD-IIB family hydrolase</fullName>
    </submittedName>
</protein>
<dbReference type="GO" id="GO:0005829">
    <property type="term" value="C:cytosol"/>
    <property type="evidence" value="ECO:0007669"/>
    <property type="project" value="TreeGrafter"/>
</dbReference>
<dbReference type="Proteomes" id="UP000501747">
    <property type="component" value="Chromosome"/>
</dbReference>
<dbReference type="NCBIfam" id="TIGR01484">
    <property type="entry name" value="HAD-SF-IIB"/>
    <property type="match status" value="1"/>
</dbReference>
<dbReference type="GO" id="GO:0016791">
    <property type="term" value="F:phosphatase activity"/>
    <property type="evidence" value="ECO:0007669"/>
    <property type="project" value="TreeGrafter"/>
</dbReference>
<accession>A0A6G8AWK4</accession>
<organism evidence="1 2">
    <name type="scientific">Vagococcus hydrophili</name>
    <dbReference type="NCBI Taxonomy" id="2714947"/>
    <lineage>
        <taxon>Bacteria</taxon>
        <taxon>Bacillati</taxon>
        <taxon>Bacillota</taxon>
        <taxon>Bacilli</taxon>
        <taxon>Lactobacillales</taxon>
        <taxon>Enterococcaceae</taxon>
        <taxon>Vagococcus</taxon>
    </lineage>
</organism>
<dbReference type="AlphaFoldDB" id="A0A6G8AWK4"/>
<evidence type="ECO:0000313" key="2">
    <source>
        <dbReference type="Proteomes" id="UP000501747"/>
    </source>
</evidence>
<dbReference type="KEGG" id="vhy:G7082_13500"/>
<dbReference type="InterPro" id="IPR006379">
    <property type="entry name" value="HAD-SF_hydro_IIB"/>
</dbReference>
<dbReference type="RefSeq" id="WP_166035725.1">
    <property type="nucleotide sequence ID" value="NZ_CP049887.1"/>
</dbReference>
<evidence type="ECO:0000313" key="1">
    <source>
        <dbReference type="EMBL" id="QIL49438.1"/>
    </source>
</evidence>
<reference evidence="1 2" key="1">
    <citation type="submission" date="2020-03" db="EMBL/GenBank/DDBJ databases">
        <title>Vagococcus sp. nov., isolated from beetles.</title>
        <authorList>
            <person name="Hyun D.-W."/>
            <person name="Bae J.-W."/>
        </authorList>
    </citation>
    <scope>NUCLEOTIDE SEQUENCE [LARGE SCALE GENOMIC DNA]</scope>
    <source>
        <strain evidence="1 2">HDW17B</strain>
    </source>
</reference>
<dbReference type="PANTHER" id="PTHR10000">
    <property type="entry name" value="PHOSPHOSERINE PHOSPHATASE"/>
    <property type="match status" value="1"/>
</dbReference>
<dbReference type="EMBL" id="CP049887">
    <property type="protein sequence ID" value="QIL49438.1"/>
    <property type="molecule type" value="Genomic_DNA"/>
</dbReference>
<keyword evidence="2" id="KW-1185">Reference proteome</keyword>
<dbReference type="InterPro" id="IPR023214">
    <property type="entry name" value="HAD_sf"/>
</dbReference>
<dbReference type="SUPFAM" id="SSF56784">
    <property type="entry name" value="HAD-like"/>
    <property type="match status" value="1"/>
</dbReference>
<keyword evidence="1" id="KW-0378">Hydrolase</keyword>
<dbReference type="Pfam" id="PF08282">
    <property type="entry name" value="Hydrolase_3"/>
    <property type="match status" value="1"/>
</dbReference>
<dbReference type="Gene3D" id="3.30.1240.10">
    <property type="match status" value="1"/>
</dbReference>